<feature type="compositionally biased region" description="Low complexity" evidence="1">
    <location>
        <begin position="125"/>
        <end position="149"/>
    </location>
</feature>
<name>A0A8S1BK17_ARCPL</name>
<reference evidence="2 3" key="1">
    <citation type="submission" date="2020-04" db="EMBL/GenBank/DDBJ databases">
        <authorList>
            <person name="Wallbank WR R."/>
            <person name="Pardo Diaz C."/>
            <person name="Kozak K."/>
            <person name="Martin S."/>
            <person name="Jiggins C."/>
            <person name="Moest M."/>
            <person name="Warren A I."/>
            <person name="Byers J.R.P. K."/>
            <person name="Montejo-Kovacevich G."/>
            <person name="Yen C E."/>
        </authorList>
    </citation>
    <scope>NUCLEOTIDE SEQUENCE [LARGE SCALE GENOMIC DNA]</scope>
</reference>
<dbReference type="EMBL" id="CADEBD010000840">
    <property type="protein sequence ID" value="CAB3260419.1"/>
    <property type="molecule type" value="Genomic_DNA"/>
</dbReference>
<feature type="region of interest" description="Disordered" evidence="1">
    <location>
        <begin position="115"/>
        <end position="149"/>
    </location>
</feature>
<organism evidence="2 3">
    <name type="scientific">Arctia plantaginis</name>
    <name type="common">Wood tiger moth</name>
    <name type="synonym">Phalaena plantaginis</name>
    <dbReference type="NCBI Taxonomy" id="874455"/>
    <lineage>
        <taxon>Eukaryota</taxon>
        <taxon>Metazoa</taxon>
        <taxon>Ecdysozoa</taxon>
        <taxon>Arthropoda</taxon>
        <taxon>Hexapoda</taxon>
        <taxon>Insecta</taxon>
        <taxon>Pterygota</taxon>
        <taxon>Neoptera</taxon>
        <taxon>Endopterygota</taxon>
        <taxon>Lepidoptera</taxon>
        <taxon>Glossata</taxon>
        <taxon>Ditrysia</taxon>
        <taxon>Noctuoidea</taxon>
        <taxon>Erebidae</taxon>
        <taxon>Arctiinae</taxon>
        <taxon>Arctia</taxon>
    </lineage>
</organism>
<accession>A0A8S1BK17</accession>
<dbReference type="OrthoDB" id="5970at2759"/>
<feature type="region of interest" description="Disordered" evidence="1">
    <location>
        <begin position="1"/>
        <end position="41"/>
    </location>
</feature>
<dbReference type="AlphaFoldDB" id="A0A8S1BK17"/>
<protein>
    <submittedName>
        <fullName evidence="2">Uncharacterized protein</fullName>
    </submittedName>
</protein>
<gene>
    <name evidence="2" type="ORF">APLA_LOCUS16950</name>
</gene>
<evidence type="ECO:0000313" key="2">
    <source>
        <dbReference type="EMBL" id="CAB3260419.1"/>
    </source>
</evidence>
<sequence>MTHVASESRTRANTKPKCDTSRSTATTATPTSATTNRSMPRSKRLYKAYGLYLKKLFYAKHEKRIEQKPVFNYHCGSGRLTKTSSPDCLITGSGRSGSRGFPPACSTRNRSTLNTARRDRRTPLHHTLQQQQQHQQMQQQHQQHQLTQHVISPQLHQQQLNQIKLSNHPFSQPTESGYTLIHLREQSNAKLKVQLPQHTVVRPNQTKDLYLKKLSYPSAKIFTTSPTHTKIKKVVVQPNNASIWRSEESISAALLTKTFVNDN</sequence>
<comment type="caution">
    <text evidence="2">The sequence shown here is derived from an EMBL/GenBank/DDBJ whole genome shotgun (WGS) entry which is preliminary data.</text>
</comment>
<evidence type="ECO:0000313" key="3">
    <source>
        <dbReference type="Proteomes" id="UP000494256"/>
    </source>
</evidence>
<feature type="compositionally biased region" description="Low complexity" evidence="1">
    <location>
        <begin position="21"/>
        <end position="35"/>
    </location>
</feature>
<proteinExistence type="predicted"/>
<dbReference type="Proteomes" id="UP000494256">
    <property type="component" value="Unassembled WGS sequence"/>
</dbReference>
<evidence type="ECO:0000256" key="1">
    <source>
        <dbReference type="SAM" id="MobiDB-lite"/>
    </source>
</evidence>
<feature type="compositionally biased region" description="Basic and acidic residues" evidence="1">
    <location>
        <begin position="1"/>
        <end position="20"/>
    </location>
</feature>